<feature type="region of interest" description="Disordered" evidence="1">
    <location>
        <begin position="490"/>
        <end position="525"/>
    </location>
</feature>
<dbReference type="PANTHER" id="PTHR15670:SF4">
    <property type="entry name" value="RHO GTPASE-ACTIVATING PROTEIN 11A"/>
    <property type="match status" value="1"/>
</dbReference>
<evidence type="ECO:0000256" key="1">
    <source>
        <dbReference type="SAM" id="MobiDB-lite"/>
    </source>
</evidence>
<name>A0A8J2L793_9HEXA</name>
<feature type="domain" description="Rho-GAP" evidence="2">
    <location>
        <begin position="149"/>
        <end position="338"/>
    </location>
</feature>
<feature type="region of interest" description="Disordered" evidence="1">
    <location>
        <begin position="785"/>
        <end position="815"/>
    </location>
</feature>
<feature type="compositionally biased region" description="Basic and acidic residues" evidence="1">
    <location>
        <begin position="654"/>
        <end position="666"/>
    </location>
</feature>
<organism evidence="3 4">
    <name type="scientific">Allacma fusca</name>
    <dbReference type="NCBI Taxonomy" id="39272"/>
    <lineage>
        <taxon>Eukaryota</taxon>
        <taxon>Metazoa</taxon>
        <taxon>Ecdysozoa</taxon>
        <taxon>Arthropoda</taxon>
        <taxon>Hexapoda</taxon>
        <taxon>Collembola</taxon>
        <taxon>Symphypleona</taxon>
        <taxon>Sminthuridae</taxon>
        <taxon>Allacma</taxon>
    </lineage>
</organism>
<dbReference type="EMBL" id="CAJVCH010539923">
    <property type="protein sequence ID" value="CAG7826488.1"/>
    <property type="molecule type" value="Genomic_DNA"/>
</dbReference>
<feature type="region of interest" description="Disordered" evidence="1">
    <location>
        <begin position="633"/>
        <end position="702"/>
    </location>
</feature>
<gene>
    <name evidence="3" type="ORF">AFUS01_LOCUS36538</name>
</gene>
<sequence>MLWEFPVILLWRKVTSFGGRGKIGWDTMDTAENGSEDDQGKKELQRGSSALSRKESSRRKPFKVERLDIEELYYPDEDENLIPKKHVLESLEFDQVTLQSVVTAELRDLGISIESNGRQSRSKSRKPAPVQAIQPDQFLETVEVILENGNLVRLCVPHVVKQTCEFIRKYITVEGIFRKSGLSSRVQSLKQRFSEKDTDIFNPDDTVFDASSVLKQYLRELPNPLIPADIQPMFLKCLDHQDERTRIDSILMCIYLLPVSNIHILAYLMKFLFDVVKHSNANKMGYKNLALVLTPNIMPVEEKKSLQKGKDSIQSEKLALEKNRRAMEILILYGDYVGWVSSKLYKAIEVQSLYKSSDDELENDRGRDGRRKKRRSGSLTRMFGFLRKVTNGKGGETPCSTTDTPNDFGLHTPVLKASTKKRANEEQIFSTQKKKTILDAVRRNGLHGGDPNSPVGFLACPSPAVCFDPSPMRTEWKNLNCQLNLATPNIMRDKTQKRSKSTPDNARVQWSSNSKSSSKHNKLGFGRKSGKKVEFLTDSDSDTFEFLFDESANKSNPILNLPKYFRNFSLLPSKNLKSSVSATPDCSKVKGMFKKKSKPLSYPLMPNCPDNALLHQQVNQNLQKTDITASVVSIHSLQDSPRKKPSRHSSATRLNDDRNQDLRPCDEIPPPPEFSDSCVPSRNPSKEKPATEESMRNDSGDGEYVMISATATTDDVKNEAFIASSNSLDLTDSTSNDTLSHEARITPGDDEKFMPVELLRLTPLIREINNLTMFAQQDIVTEKEGAVDTSVGSPIPTLETSSDPDPPSPPIIPPRNSIALTEVAKEFQRTLQEEKIIKLRSEMNSGGASRSAVAQRRGSVHEKGVSPSQRKINSFRRRRSHDSAKSTTPAAHSPRFMSLRSPRSRPVPPPLTRSPTRCTLRRGRPNTAWAGLARPSPCRSNASVNGESGRTPRVRILRGTGTTPRDKVVLKDKGNISSPVMRRMSSVQELVHKLESKAKIQTTKSASEIVPEKALIRRPTDSNKCNEDSANPCDSNLQQSEPPTRSPVKKSPRVTNNTPNQGNEWVSGANFEFDESLETNEKSSFGNNGNRESIHFLKTRNAGKVSASVRMFDGMGKKLKSPGNAGKSMIPRYTALHTIPSRTQLTNP</sequence>
<dbReference type="SMART" id="SM00324">
    <property type="entry name" value="RhoGAP"/>
    <property type="match status" value="1"/>
</dbReference>
<feature type="compositionally biased region" description="Polar residues" evidence="1">
    <location>
        <begin position="1053"/>
        <end position="1064"/>
    </location>
</feature>
<feature type="region of interest" description="Disordered" evidence="1">
    <location>
        <begin position="842"/>
        <end position="951"/>
    </location>
</feature>
<keyword evidence="4" id="KW-1185">Reference proteome</keyword>
<dbReference type="Proteomes" id="UP000708208">
    <property type="component" value="Unassembled WGS sequence"/>
</dbReference>
<dbReference type="AlphaFoldDB" id="A0A8J2L793"/>
<dbReference type="OrthoDB" id="410651at2759"/>
<proteinExistence type="predicted"/>
<feature type="compositionally biased region" description="Pro residues" evidence="1">
    <location>
        <begin position="804"/>
        <end position="813"/>
    </location>
</feature>
<dbReference type="GO" id="GO:0007165">
    <property type="term" value="P:signal transduction"/>
    <property type="evidence" value="ECO:0007669"/>
    <property type="project" value="InterPro"/>
</dbReference>
<feature type="compositionally biased region" description="Polar residues" evidence="1">
    <location>
        <begin position="1028"/>
        <end position="1043"/>
    </location>
</feature>
<comment type="caution">
    <text evidence="3">The sequence shown here is derived from an EMBL/GenBank/DDBJ whole genome shotgun (WGS) entry which is preliminary data.</text>
</comment>
<dbReference type="Pfam" id="PF00620">
    <property type="entry name" value="RhoGAP"/>
    <property type="match status" value="1"/>
</dbReference>
<reference evidence="3" key="1">
    <citation type="submission" date="2021-06" db="EMBL/GenBank/DDBJ databases">
        <authorList>
            <person name="Hodson N. C."/>
            <person name="Mongue J. A."/>
            <person name="Jaron S. K."/>
        </authorList>
    </citation>
    <scope>NUCLEOTIDE SEQUENCE</scope>
</reference>
<dbReference type="InterPro" id="IPR000198">
    <property type="entry name" value="RhoGAP_dom"/>
</dbReference>
<feature type="compositionally biased region" description="Basic and acidic residues" evidence="1">
    <location>
        <begin position="684"/>
        <end position="699"/>
    </location>
</feature>
<evidence type="ECO:0000259" key="2">
    <source>
        <dbReference type="PROSITE" id="PS50238"/>
    </source>
</evidence>
<feature type="compositionally biased region" description="Polar residues" evidence="1">
    <location>
        <begin position="938"/>
        <end position="948"/>
    </location>
</feature>
<evidence type="ECO:0000313" key="4">
    <source>
        <dbReference type="Proteomes" id="UP000708208"/>
    </source>
</evidence>
<dbReference type="InterPro" id="IPR042869">
    <property type="entry name" value="ARHGAP11A/B"/>
</dbReference>
<dbReference type="CDD" id="cd00159">
    <property type="entry name" value="RhoGAP"/>
    <property type="match status" value="1"/>
</dbReference>
<feature type="region of interest" description="Disordered" evidence="1">
    <location>
        <begin position="1002"/>
        <end position="1068"/>
    </location>
</feature>
<protein>
    <recommendedName>
        <fullName evidence="2">Rho-GAP domain-containing protein</fullName>
    </recommendedName>
</protein>
<accession>A0A8J2L793</accession>
<evidence type="ECO:0000313" key="3">
    <source>
        <dbReference type="EMBL" id="CAG7826488.1"/>
    </source>
</evidence>
<dbReference type="PROSITE" id="PS50238">
    <property type="entry name" value="RHOGAP"/>
    <property type="match status" value="1"/>
</dbReference>
<dbReference type="GO" id="GO:0005096">
    <property type="term" value="F:GTPase activator activity"/>
    <property type="evidence" value="ECO:0007669"/>
    <property type="project" value="TreeGrafter"/>
</dbReference>
<dbReference type="PANTHER" id="PTHR15670">
    <property type="entry name" value="RHO GTPASE ACTIVATING PROTEIN 11A"/>
    <property type="match status" value="1"/>
</dbReference>
<feature type="compositionally biased region" description="Basic and acidic residues" evidence="1">
    <location>
        <begin position="1010"/>
        <end position="1027"/>
    </location>
</feature>
<feature type="region of interest" description="Disordered" evidence="1">
    <location>
        <begin position="25"/>
        <end position="57"/>
    </location>
</feature>